<dbReference type="Gene3D" id="3.80.10.10">
    <property type="entry name" value="Ribonuclease Inhibitor"/>
    <property type="match status" value="1"/>
</dbReference>
<protein>
    <submittedName>
        <fullName evidence="1">Uncharacterized protein</fullName>
    </submittedName>
</protein>
<dbReference type="EMBL" id="LJIJ01000362">
    <property type="protein sequence ID" value="ODM98342.1"/>
    <property type="molecule type" value="Genomic_DNA"/>
</dbReference>
<name>A0A1D2MZA3_ORCCI</name>
<dbReference type="InterPro" id="IPR032675">
    <property type="entry name" value="LRR_dom_sf"/>
</dbReference>
<evidence type="ECO:0000313" key="2">
    <source>
        <dbReference type="Proteomes" id="UP000094527"/>
    </source>
</evidence>
<dbReference type="SUPFAM" id="SSF52047">
    <property type="entry name" value="RNI-like"/>
    <property type="match status" value="1"/>
</dbReference>
<comment type="caution">
    <text evidence="1">The sequence shown here is derived from an EMBL/GenBank/DDBJ whole genome shotgun (WGS) entry which is preliminary data.</text>
</comment>
<evidence type="ECO:0000313" key="1">
    <source>
        <dbReference type="EMBL" id="ODM98342.1"/>
    </source>
</evidence>
<dbReference type="AlphaFoldDB" id="A0A1D2MZA3"/>
<organism evidence="1 2">
    <name type="scientific">Orchesella cincta</name>
    <name type="common">Springtail</name>
    <name type="synonym">Podura cincta</name>
    <dbReference type="NCBI Taxonomy" id="48709"/>
    <lineage>
        <taxon>Eukaryota</taxon>
        <taxon>Metazoa</taxon>
        <taxon>Ecdysozoa</taxon>
        <taxon>Arthropoda</taxon>
        <taxon>Hexapoda</taxon>
        <taxon>Collembola</taxon>
        <taxon>Entomobryomorpha</taxon>
        <taxon>Entomobryoidea</taxon>
        <taxon>Orchesellidae</taxon>
        <taxon>Orchesellinae</taxon>
        <taxon>Orchesella</taxon>
    </lineage>
</organism>
<dbReference type="Proteomes" id="UP000094527">
    <property type="component" value="Unassembled WGS sequence"/>
</dbReference>
<sequence length="504" mass="58797">MNNKSELCYAHSIKMDEELIDNTPSGNDEDEVAETDVRNDIDENETPPDEYDYFTPALCYVGLLAHNTEPSHVYSASKVCRLFNQILEPRIGSASLALVLSILLPFENHWTSKSVLICRRISKQVQQAVDHSLVEVQPNCFVGNFTFQDETKMQSFLEHAQQISANGNAVLIKCFRFSSLHDRSWRLSLQLLENYGHSLCDFKTVVKVGDPRLLQALGFLQNISHLNVVFWTNCDDNFDVSRMAPFPPLPKLKRLSLLYFNNQELTKAAPFFYTILQTYGAQLEKFSCSEKVILSGFTSDNLSSLLPNLMRLRINHLYSESTPVFRILAKVSLPKLEELCLQFREDFSDENVELWKAAFQAFDNFSGSLKKLAFIKYDHWPSAPHYSFNNAALSELAVTHEVFPNLKELALSASHLDSPMWPLFYRRFPNLERLCFREDYDMNYPKPENSHVFERDFFPNFPNLQYILWPRQDNKFYSVFWGKKYYLYSRNGKNYEVFRNRWWH</sequence>
<proteinExistence type="predicted"/>
<gene>
    <name evidence="1" type="ORF">Ocin01_08338</name>
</gene>
<keyword evidence="2" id="KW-1185">Reference proteome</keyword>
<accession>A0A1D2MZA3</accession>
<reference evidence="1 2" key="1">
    <citation type="journal article" date="2016" name="Genome Biol. Evol.">
        <title>Gene Family Evolution Reflects Adaptation to Soil Environmental Stressors in the Genome of the Collembolan Orchesella cincta.</title>
        <authorList>
            <person name="Faddeeva-Vakhrusheva A."/>
            <person name="Derks M.F."/>
            <person name="Anvar S.Y."/>
            <person name="Agamennone V."/>
            <person name="Suring W."/>
            <person name="Smit S."/>
            <person name="van Straalen N.M."/>
            <person name="Roelofs D."/>
        </authorList>
    </citation>
    <scope>NUCLEOTIDE SEQUENCE [LARGE SCALE GENOMIC DNA]</scope>
    <source>
        <tissue evidence="1">Mixed pool</tissue>
    </source>
</reference>